<organism evidence="2 3">
    <name type="scientific">Candidatus Limosilactobacillus merdipullorum</name>
    <dbReference type="NCBI Taxonomy" id="2838653"/>
    <lineage>
        <taxon>Bacteria</taxon>
        <taxon>Bacillati</taxon>
        <taxon>Bacillota</taxon>
        <taxon>Bacilli</taxon>
        <taxon>Lactobacillales</taxon>
        <taxon>Lactobacillaceae</taxon>
        <taxon>Limosilactobacillus</taxon>
    </lineage>
</organism>
<proteinExistence type="predicted"/>
<accession>A0A9D1U522</accession>
<dbReference type="PANTHER" id="PTHR15020:SF50">
    <property type="entry name" value="UPF0659 PROTEIN YMR090W"/>
    <property type="match status" value="1"/>
</dbReference>
<reference evidence="2" key="1">
    <citation type="journal article" date="2021" name="PeerJ">
        <title>Extensive microbial diversity within the chicken gut microbiome revealed by metagenomics and culture.</title>
        <authorList>
            <person name="Gilroy R."/>
            <person name="Ravi A."/>
            <person name="Getino M."/>
            <person name="Pursley I."/>
            <person name="Horton D.L."/>
            <person name="Alikhan N.F."/>
            <person name="Baker D."/>
            <person name="Gharbi K."/>
            <person name="Hall N."/>
            <person name="Watson M."/>
            <person name="Adriaenssens E.M."/>
            <person name="Foster-Nyarko E."/>
            <person name="Jarju S."/>
            <person name="Secka A."/>
            <person name="Antonio M."/>
            <person name="Oren A."/>
            <person name="Chaudhuri R.R."/>
            <person name="La Ragione R."/>
            <person name="Hildebrand F."/>
            <person name="Pallen M.J."/>
        </authorList>
    </citation>
    <scope>NUCLEOTIDE SEQUENCE</scope>
    <source>
        <strain evidence="2">ChiHejej3B27-2180</strain>
    </source>
</reference>
<feature type="domain" description="NAD(P)-binding" evidence="1">
    <location>
        <begin position="7"/>
        <end position="188"/>
    </location>
</feature>
<dbReference type="PANTHER" id="PTHR15020">
    <property type="entry name" value="FLAVIN REDUCTASE-RELATED"/>
    <property type="match status" value="1"/>
</dbReference>
<comment type="caution">
    <text evidence="2">The sequence shown here is derived from an EMBL/GenBank/DDBJ whole genome shotgun (WGS) entry which is preliminary data.</text>
</comment>
<evidence type="ECO:0000259" key="1">
    <source>
        <dbReference type="Pfam" id="PF13460"/>
    </source>
</evidence>
<protein>
    <submittedName>
        <fullName evidence="2">NAD(P)H-binding protein</fullName>
    </submittedName>
</protein>
<sequence>MKIFVVGGSGRVATALIRDLVAAGHTVTAGSRHPERIIKLKNVTPVKLDLHDEPAELRKVIGHPDVIYFTAGSNGSDLLRTDAMGAVKTMKVAEANGIRRYIMLSAMFPLEPEKWRENGLMIYADYKIAKFFADNYLVNQTDLDYTILSPTDLTTEAGMGRITIDSGKVATNPIPDVALTLAKILDHPNTIRKVMMMRTGDTPIDQALASVN</sequence>
<dbReference type="InterPro" id="IPR016040">
    <property type="entry name" value="NAD(P)-bd_dom"/>
</dbReference>
<dbReference type="Gene3D" id="3.40.50.720">
    <property type="entry name" value="NAD(P)-binding Rossmann-like Domain"/>
    <property type="match status" value="1"/>
</dbReference>
<dbReference type="Pfam" id="PF13460">
    <property type="entry name" value="NAD_binding_10"/>
    <property type="match status" value="1"/>
</dbReference>
<evidence type="ECO:0000313" key="2">
    <source>
        <dbReference type="EMBL" id="HIW70964.1"/>
    </source>
</evidence>
<name>A0A9D1U522_9LACO</name>
<dbReference type="EMBL" id="DXGK01000134">
    <property type="protein sequence ID" value="HIW70964.1"/>
    <property type="molecule type" value="Genomic_DNA"/>
</dbReference>
<dbReference type="Proteomes" id="UP000886878">
    <property type="component" value="Unassembled WGS sequence"/>
</dbReference>
<gene>
    <name evidence="2" type="ORF">H9876_06345</name>
</gene>
<dbReference type="InterPro" id="IPR036291">
    <property type="entry name" value="NAD(P)-bd_dom_sf"/>
</dbReference>
<dbReference type="SUPFAM" id="SSF51735">
    <property type="entry name" value="NAD(P)-binding Rossmann-fold domains"/>
    <property type="match status" value="1"/>
</dbReference>
<evidence type="ECO:0000313" key="3">
    <source>
        <dbReference type="Proteomes" id="UP000886878"/>
    </source>
</evidence>
<dbReference type="AlphaFoldDB" id="A0A9D1U522"/>
<reference evidence="2" key="2">
    <citation type="submission" date="2021-04" db="EMBL/GenBank/DDBJ databases">
        <authorList>
            <person name="Gilroy R."/>
        </authorList>
    </citation>
    <scope>NUCLEOTIDE SEQUENCE</scope>
    <source>
        <strain evidence="2">ChiHejej3B27-2180</strain>
    </source>
</reference>